<dbReference type="Pfam" id="PF02604">
    <property type="entry name" value="PhdYeFM_antitox"/>
    <property type="match status" value="1"/>
</dbReference>
<reference evidence="4 5" key="1">
    <citation type="submission" date="2018-06" db="EMBL/GenBank/DDBJ databases">
        <title>Genomic Encyclopedia of Type Strains, Phase IV (KMG-IV): sequencing the most valuable type-strain genomes for metagenomic binning, comparative biology and taxonomic classification.</title>
        <authorList>
            <person name="Goeker M."/>
        </authorList>
    </citation>
    <scope>NUCLEOTIDE SEQUENCE [LARGE SCALE GENOMIC DNA]</scope>
    <source>
        <strain evidence="4 5">DSM 24875</strain>
    </source>
</reference>
<evidence type="ECO:0000256" key="3">
    <source>
        <dbReference type="SAM" id="MobiDB-lite"/>
    </source>
</evidence>
<evidence type="ECO:0000256" key="1">
    <source>
        <dbReference type="ARBA" id="ARBA00009981"/>
    </source>
</evidence>
<dbReference type="InterPro" id="IPR036165">
    <property type="entry name" value="YefM-like_sf"/>
</dbReference>
<dbReference type="Proteomes" id="UP000253529">
    <property type="component" value="Unassembled WGS sequence"/>
</dbReference>
<dbReference type="InterPro" id="IPR006442">
    <property type="entry name" value="Antitoxin_Phd/YefM"/>
</dbReference>
<proteinExistence type="inferred from homology"/>
<dbReference type="EMBL" id="QNRK01000007">
    <property type="protein sequence ID" value="RBP15756.1"/>
    <property type="molecule type" value="Genomic_DNA"/>
</dbReference>
<name>A0A366FNP7_9HYPH</name>
<evidence type="ECO:0000313" key="4">
    <source>
        <dbReference type="EMBL" id="RBP15756.1"/>
    </source>
</evidence>
<comment type="function">
    <text evidence="2">Antitoxin component of a type II toxin-antitoxin (TA) system.</text>
</comment>
<dbReference type="Gene3D" id="3.40.1620.10">
    <property type="entry name" value="YefM-like domain"/>
    <property type="match status" value="1"/>
</dbReference>
<evidence type="ECO:0000256" key="2">
    <source>
        <dbReference type="RuleBase" id="RU362080"/>
    </source>
</evidence>
<keyword evidence="5" id="KW-1185">Reference proteome</keyword>
<comment type="caution">
    <text evidence="4">The sequence shown here is derived from an EMBL/GenBank/DDBJ whole genome shotgun (WGS) entry which is preliminary data.</text>
</comment>
<feature type="region of interest" description="Disordered" evidence="3">
    <location>
        <begin position="1"/>
        <end position="23"/>
    </location>
</feature>
<organism evidence="4 5">
    <name type="scientific">Roseiarcus fermentans</name>
    <dbReference type="NCBI Taxonomy" id="1473586"/>
    <lineage>
        <taxon>Bacteria</taxon>
        <taxon>Pseudomonadati</taxon>
        <taxon>Pseudomonadota</taxon>
        <taxon>Alphaproteobacteria</taxon>
        <taxon>Hyphomicrobiales</taxon>
        <taxon>Roseiarcaceae</taxon>
        <taxon>Roseiarcus</taxon>
    </lineage>
</organism>
<accession>A0A366FNP7</accession>
<dbReference type="AlphaFoldDB" id="A0A366FNP7"/>
<feature type="compositionally biased region" description="Polar residues" evidence="3">
    <location>
        <begin position="1"/>
        <end position="13"/>
    </location>
</feature>
<gene>
    <name evidence="4" type="ORF">DFR50_10725</name>
</gene>
<dbReference type="NCBIfam" id="TIGR01552">
    <property type="entry name" value="phd_fam"/>
    <property type="match status" value="1"/>
</dbReference>
<dbReference type="SUPFAM" id="SSF143120">
    <property type="entry name" value="YefM-like"/>
    <property type="match status" value="1"/>
</dbReference>
<sequence length="83" mass="9520">MTTMTSREANQDFSRAKREAKNGPVIITERGEPANVLMTYDDYRRLAGKRQNILDLLAMPGAEDIELDLPERKIERVRDIDLS</sequence>
<dbReference type="OrthoDB" id="72009at2"/>
<dbReference type="RefSeq" id="WP_113888588.1">
    <property type="nucleotide sequence ID" value="NZ_QNRK01000007.1"/>
</dbReference>
<protein>
    <recommendedName>
        <fullName evidence="2">Antitoxin</fullName>
    </recommendedName>
</protein>
<comment type="similarity">
    <text evidence="1 2">Belongs to the phD/YefM antitoxin family.</text>
</comment>
<evidence type="ECO:0000313" key="5">
    <source>
        <dbReference type="Proteomes" id="UP000253529"/>
    </source>
</evidence>